<dbReference type="OrthoDB" id="3256376at2759"/>
<evidence type="ECO:0000313" key="2">
    <source>
        <dbReference type="EMBL" id="CAG7723655.1"/>
    </source>
</evidence>
<dbReference type="EMBL" id="CAJVCH010101375">
    <property type="protein sequence ID" value="CAG7723655.1"/>
    <property type="molecule type" value="Genomic_DNA"/>
</dbReference>
<name>A0A8J2KAZ2_9HEXA</name>
<keyword evidence="3" id="KW-1185">Reference proteome</keyword>
<evidence type="ECO:0000313" key="3">
    <source>
        <dbReference type="Proteomes" id="UP000708208"/>
    </source>
</evidence>
<dbReference type="Pfam" id="PF07714">
    <property type="entry name" value="PK_Tyr_Ser-Thr"/>
    <property type="match status" value="1"/>
</dbReference>
<dbReference type="Proteomes" id="UP000708208">
    <property type="component" value="Unassembled WGS sequence"/>
</dbReference>
<accession>A0A8J2KAZ2</accession>
<feature type="non-terminal residue" evidence="2">
    <location>
        <position position="1"/>
    </location>
</feature>
<feature type="domain" description="Serine-threonine/tyrosine-protein kinase catalytic" evidence="1">
    <location>
        <begin position="1"/>
        <end position="43"/>
    </location>
</feature>
<sequence length="44" mass="5246">YGLQPYYGYSNQEVIEMIRSRQLLPCPDMCPPRMYALMVECWAE</sequence>
<reference evidence="2" key="1">
    <citation type="submission" date="2021-06" db="EMBL/GenBank/DDBJ databases">
        <authorList>
            <person name="Hodson N. C."/>
            <person name="Mongue J. A."/>
            <person name="Jaron S. K."/>
        </authorList>
    </citation>
    <scope>NUCLEOTIDE SEQUENCE</scope>
</reference>
<organism evidence="2 3">
    <name type="scientific">Allacma fusca</name>
    <dbReference type="NCBI Taxonomy" id="39272"/>
    <lineage>
        <taxon>Eukaryota</taxon>
        <taxon>Metazoa</taxon>
        <taxon>Ecdysozoa</taxon>
        <taxon>Arthropoda</taxon>
        <taxon>Hexapoda</taxon>
        <taxon>Collembola</taxon>
        <taxon>Symphypleona</taxon>
        <taxon>Sminthuridae</taxon>
        <taxon>Allacma</taxon>
    </lineage>
</organism>
<protein>
    <recommendedName>
        <fullName evidence="1">Serine-threonine/tyrosine-protein kinase catalytic domain-containing protein</fullName>
    </recommendedName>
</protein>
<evidence type="ECO:0000259" key="1">
    <source>
        <dbReference type="Pfam" id="PF07714"/>
    </source>
</evidence>
<proteinExistence type="predicted"/>
<dbReference type="AlphaFoldDB" id="A0A8J2KAZ2"/>
<dbReference type="GO" id="GO:0004672">
    <property type="term" value="F:protein kinase activity"/>
    <property type="evidence" value="ECO:0007669"/>
    <property type="project" value="InterPro"/>
</dbReference>
<comment type="caution">
    <text evidence="2">The sequence shown here is derived from an EMBL/GenBank/DDBJ whole genome shotgun (WGS) entry which is preliminary data.</text>
</comment>
<dbReference type="InterPro" id="IPR001245">
    <property type="entry name" value="Ser-Thr/Tyr_kinase_cat_dom"/>
</dbReference>
<gene>
    <name evidence="2" type="ORF">AFUS01_LOCUS12730</name>
</gene>
<feature type="non-terminal residue" evidence="2">
    <location>
        <position position="44"/>
    </location>
</feature>